<organism evidence="7 8">
    <name type="scientific">Arachnia propionica</name>
    <dbReference type="NCBI Taxonomy" id="1750"/>
    <lineage>
        <taxon>Bacteria</taxon>
        <taxon>Bacillati</taxon>
        <taxon>Actinomycetota</taxon>
        <taxon>Actinomycetes</taxon>
        <taxon>Propionibacteriales</taxon>
        <taxon>Propionibacteriaceae</taxon>
        <taxon>Arachnia</taxon>
    </lineage>
</organism>
<dbReference type="GO" id="GO:0042742">
    <property type="term" value="P:defense response to bacterium"/>
    <property type="evidence" value="ECO:0007669"/>
    <property type="project" value="UniProtKB-KW"/>
</dbReference>
<dbReference type="GO" id="GO:0005102">
    <property type="term" value="F:signaling receptor binding"/>
    <property type="evidence" value="ECO:0007669"/>
    <property type="project" value="UniProtKB-KW"/>
</dbReference>
<gene>
    <name evidence="7" type="primary">rumA1</name>
    <name evidence="7" type="ORF">NCTC12967_00143</name>
</gene>
<keyword evidence="3" id="KW-0883">Thioether bond</keyword>
<protein>
    <submittedName>
        <fullName evidence="7">RumA protein 1/2/3</fullName>
    </submittedName>
</protein>
<keyword evidence="4" id="KW-0425">Lantibiotic</keyword>
<evidence type="ECO:0000313" key="7">
    <source>
        <dbReference type="EMBL" id="VEH68881.1"/>
    </source>
</evidence>
<keyword evidence="5" id="KW-0044">Antibiotic</keyword>
<dbReference type="Proteomes" id="UP000273044">
    <property type="component" value="Chromosome"/>
</dbReference>
<evidence type="ECO:0000256" key="6">
    <source>
        <dbReference type="ARBA" id="ARBA00023048"/>
    </source>
</evidence>
<dbReference type="RefSeq" id="WP_061787393.1">
    <property type="nucleotide sequence ID" value="NZ_LR134406.1"/>
</dbReference>
<evidence type="ECO:0000256" key="3">
    <source>
        <dbReference type="ARBA" id="ARBA00022784"/>
    </source>
</evidence>
<dbReference type="EMBL" id="LR134406">
    <property type="protein sequence ID" value="VEH68881.1"/>
    <property type="molecule type" value="Genomic_DNA"/>
</dbReference>
<name>A0A3S4Y533_9ACTN</name>
<evidence type="ECO:0000256" key="2">
    <source>
        <dbReference type="ARBA" id="ARBA00022529"/>
    </source>
</evidence>
<dbReference type="Pfam" id="PF04604">
    <property type="entry name" value="L_biotic_typeA"/>
    <property type="match status" value="1"/>
</dbReference>
<keyword evidence="6" id="KW-0078">Bacteriocin</keyword>
<evidence type="ECO:0000256" key="5">
    <source>
        <dbReference type="ARBA" id="ARBA00023022"/>
    </source>
</evidence>
<keyword evidence="2" id="KW-0929">Antimicrobial</keyword>
<reference evidence="7 8" key="1">
    <citation type="submission" date="2018-12" db="EMBL/GenBank/DDBJ databases">
        <authorList>
            <consortium name="Pathogen Informatics"/>
        </authorList>
    </citation>
    <scope>NUCLEOTIDE SEQUENCE [LARGE SCALE GENOMIC DNA]</scope>
    <source>
        <strain evidence="7 8">NCTC12967</strain>
    </source>
</reference>
<accession>A0A3S4Y533</accession>
<dbReference type="GeneID" id="64405647"/>
<keyword evidence="8" id="KW-1185">Reference proteome</keyword>
<dbReference type="GO" id="GO:0031640">
    <property type="term" value="P:killing of cells of another organism"/>
    <property type="evidence" value="ECO:0007669"/>
    <property type="project" value="UniProtKB-KW"/>
</dbReference>
<evidence type="ECO:0000256" key="4">
    <source>
        <dbReference type="ARBA" id="ARBA00022789"/>
    </source>
</evidence>
<evidence type="ECO:0000256" key="1">
    <source>
        <dbReference type="ARBA" id="ARBA00009379"/>
    </source>
</evidence>
<dbReference type="InterPro" id="IPR007682">
    <property type="entry name" value="Lantibiotic_typ-A_Lactobact"/>
</dbReference>
<evidence type="ECO:0000313" key="8">
    <source>
        <dbReference type="Proteomes" id="UP000273044"/>
    </source>
</evidence>
<sequence>MQNKYDDQTLDNLAELSDTEIEELLGAGWGSIFSFTHECNTNTMTQLFTCCF</sequence>
<dbReference type="NCBIfam" id="NF040664">
    <property type="entry name" value="HEC_x9_TCC_lant"/>
    <property type="match status" value="1"/>
</dbReference>
<proteinExistence type="inferred from homology"/>
<dbReference type="AlphaFoldDB" id="A0A3S4Y533"/>
<comment type="similarity">
    <text evidence="1">Belongs to the type A lantibiotic family.</text>
</comment>
<dbReference type="GO" id="GO:0005576">
    <property type="term" value="C:extracellular region"/>
    <property type="evidence" value="ECO:0007669"/>
    <property type="project" value="InterPro"/>
</dbReference>